<name>A0ABS2QE01_9BACI</name>
<evidence type="ECO:0000256" key="4">
    <source>
        <dbReference type="ARBA" id="ARBA00023163"/>
    </source>
</evidence>
<dbReference type="EMBL" id="JAFBFI010000002">
    <property type="protein sequence ID" value="MBM7691210.1"/>
    <property type="molecule type" value="Genomic_DNA"/>
</dbReference>
<protein>
    <submittedName>
        <fullName evidence="6">DNA-binding transcriptional LysR family regulator</fullName>
    </submittedName>
</protein>
<accession>A0ABS2QE01</accession>
<comment type="caution">
    <text evidence="6">The sequence shown here is derived from an EMBL/GenBank/DDBJ whole genome shotgun (WGS) entry which is preliminary data.</text>
</comment>
<dbReference type="InterPro" id="IPR005119">
    <property type="entry name" value="LysR_subst-bd"/>
</dbReference>
<organism evidence="6 7">
    <name type="scientific">Peribacillus deserti</name>
    <dbReference type="NCBI Taxonomy" id="673318"/>
    <lineage>
        <taxon>Bacteria</taxon>
        <taxon>Bacillati</taxon>
        <taxon>Bacillota</taxon>
        <taxon>Bacilli</taxon>
        <taxon>Bacillales</taxon>
        <taxon>Bacillaceae</taxon>
        <taxon>Peribacillus</taxon>
    </lineage>
</organism>
<proteinExistence type="inferred from homology"/>
<dbReference type="RefSeq" id="WP_204538360.1">
    <property type="nucleotide sequence ID" value="NZ_JAFBFI010000002.1"/>
</dbReference>
<dbReference type="PROSITE" id="PS50931">
    <property type="entry name" value="HTH_LYSR"/>
    <property type="match status" value="1"/>
</dbReference>
<keyword evidence="2" id="KW-0805">Transcription regulation</keyword>
<keyword evidence="4" id="KW-0804">Transcription</keyword>
<gene>
    <name evidence="6" type="ORF">JOC77_000615</name>
</gene>
<dbReference type="PANTHER" id="PTHR30419">
    <property type="entry name" value="HTH-TYPE TRANSCRIPTIONAL REGULATOR YBHD"/>
    <property type="match status" value="1"/>
</dbReference>
<dbReference type="SUPFAM" id="SSF46785">
    <property type="entry name" value="Winged helix' DNA-binding domain"/>
    <property type="match status" value="1"/>
</dbReference>
<dbReference type="Proteomes" id="UP000823486">
    <property type="component" value="Unassembled WGS sequence"/>
</dbReference>
<evidence type="ECO:0000256" key="3">
    <source>
        <dbReference type="ARBA" id="ARBA00023125"/>
    </source>
</evidence>
<keyword evidence="3 6" id="KW-0238">DNA-binding</keyword>
<dbReference type="InterPro" id="IPR036388">
    <property type="entry name" value="WH-like_DNA-bd_sf"/>
</dbReference>
<dbReference type="Pfam" id="PF00126">
    <property type="entry name" value="HTH_1"/>
    <property type="match status" value="1"/>
</dbReference>
<dbReference type="Pfam" id="PF03466">
    <property type="entry name" value="LysR_substrate"/>
    <property type="match status" value="1"/>
</dbReference>
<evidence type="ECO:0000313" key="7">
    <source>
        <dbReference type="Proteomes" id="UP000823486"/>
    </source>
</evidence>
<evidence type="ECO:0000256" key="1">
    <source>
        <dbReference type="ARBA" id="ARBA00009437"/>
    </source>
</evidence>
<dbReference type="Gene3D" id="3.40.190.290">
    <property type="match status" value="1"/>
</dbReference>
<evidence type="ECO:0000259" key="5">
    <source>
        <dbReference type="PROSITE" id="PS50931"/>
    </source>
</evidence>
<dbReference type="Gene3D" id="1.10.10.10">
    <property type="entry name" value="Winged helix-like DNA-binding domain superfamily/Winged helix DNA-binding domain"/>
    <property type="match status" value="1"/>
</dbReference>
<evidence type="ECO:0000313" key="6">
    <source>
        <dbReference type="EMBL" id="MBM7691210.1"/>
    </source>
</evidence>
<dbReference type="SUPFAM" id="SSF53850">
    <property type="entry name" value="Periplasmic binding protein-like II"/>
    <property type="match status" value="1"/>
</dbReference>
<dbReference type="InterPro" id="IPR050950">
    <property type="entry name" value="HTH-type_LysR_regulators"/>
</dbReference>
<dbReference type="InterPro" id="IPR036390">
    <property type="entry name" value="WH_DNA-bd_sf"/>
</dbReference>
<dbReference type="GO" id="GO:0003677">
    <property type="term" value="F:DNA binding"/>
    <property type="evidence" value="ECO:0007669"/>
    <property type="project" value="UniProtKB-KW"/>
</dbReference>
<dbReference type="PANTHER" id="PTHR30419:SF24">
    <property type="entry name" value="HTH-TYPE TRANSCRIPTIONAL REGULATOR CZCR"/>
    <property type="match status" value="1"/>
</dbReference>
<evidence type="ECO:0000256" key="2">
    <source>
        <dbReference type="ARBA" id="ARBA00023015"/>
    </source>
</evidence>
<dbReference type="InterPro" id="IPR000847">
    <property type="entry name" value="LysR_HTH_N"/>
</dbReference>
<sequence length="291" mass="32625">MSIGKYEIFHTVVELGSLTKASEALNISQSGVSHAISSLEKEMGFSLLSRNKAGIKLTANGERMLLYIREILYINEKMRQEAGEIKGLEIGTVRLGTFSSISAVWLPGILKKFMEQYPHINVEIMEGKQEELAQWVSQGIIDFSFLLLPASEAIEIFHLKREALYCIVPDSHPLSSEPSIKPERLKQEKLILQNSTREKIYKVFKRNKMNPKISFHLDDEQAIISMVKNSIGTAILPEIALHSMPDGIRNIPLIDDQAFASIGIGALTLKHLPPSAEKFIAAATLWLNEHY</sequence>
<dbReference type="PRINTS" id="PR00039">
    <property type="entry name" value="HTHLYSR"/>
</dbReference>
<feature type="domain" description="HTH lysR-type" evidence="5">
    <location>
        <begin position="1"/>
        <end position="58"/>
    </location>
</feature>
<keyword evidence="7" id="KW-1185">Reference proteome</keyword>
<reference evidence="6 7" key="1">
    <citation type="submission" date="2021-01" db="EMBL/GenBank/DDBJ databases">
        <title>Genomic Encyclopedia of Type Strains, Phase IV (KMG-IV): sequencing the most valuable type-strain genomes for metagenomic binning, comparative biology and taxonomic classification.</title>
        <authorList>
            <person name="Goeker M."/>
        </authorList>
    </citation>
    <scope>NUCLEOTIDE SEQUENCE [LARGE SCALE GENOMIC DNA]</scope>
    <source>
        <strain evidence="6 7">DSM 105482</strain>
    </source>
</reference>
<dbReference type="CDD" id="cd05466">
    <property type="entry name" value="PBP2_LTTR_substrate"/>
    <property type="match status" value="1"/>
</dbReference>
<comment type="similarity">
    <text evidence="1">Belongs to the LysR transcriptional regulatory family.</text>
</comment>